<reference evidence="3" key="1">
    <citation type="journal article" date="2021" name="Nat. Microbiol.">
        <title>Cocultivation of an ultrasmall environmental parasitic bacterium with lytic ability against bacteria associated with wastewater foams.</title>
        <authorList>
            <person name="Batinovic S."/>
            <person name="Rose J.J.A."/>
            <person name="Ratcliffe J."/>
            <person name="Seviour R.J."/>
            <person name="Petrovski S."/>
        </authorList>
    </citation>
    <scope>NUCLEOTIDE SEQUENCE</scope>
    <source>
        <strain evidence="3">CON9</strain>
    </source>
</reference>
<keyword evidence="2" id="KW-1133">Transmembrane helix</keyword>
<evidence type="ECO:0000313" key="4">
    <source>
        <dbReference type="Proteomes" id="UP001059836"/>
    </source>
</evidence>
<evidence type="ECO:0000256" key="2">
    <source>
        <dbReference type="SAM" id="Phobius"/>
    </source>
</evidence>
<name>A0ABX6IQW6_9ACTN</name>
<organism evidence="3 4">
    <name type="scientific">Gordonia pseudamarae</name>
    <dbReference type="NCBI Taxonomy" id="2831662"/>
    <lineage>
        <taxon>Bacteria</taxon>
        <taxon>Bacillati</taxon>
        <taxon>Actinomycetota</taxon>
        <taxon>Actinomycetes</taxon>
        <taxon>Mycobacteriales</taxon>
        <taxon>Gordoniaceae</taxon>
        <taxon>Gordonia</taxon>
    </lineage>
</organism>
<feature type="region of interest" description="Disordered" evidence="1">
    <location>
        <begin position="57"/>
        <end position="111"/>
    </location>
</feature>
<evidence type="ECO:0008006" key="5">
    <source>
        <dbReference type="Google" id="ProtNLM"/>
    </source>
</evidence>
<dbReference type="Proteomes" id="UP001059836">
    <property type="component" value="Chromosome"/>
</dbReference>
<dbReference type="RefSeq" id="WP_246222265.1">
    <property type="nucleotide sequence ID" value="NZ_CP045806.1"/>
</dbReference>
<evidence type="ECO:0000256" key="1">
    <source>
        <dbReference type="SAM" id="MobiDB-lite"/>
    </source>
</evidence>
<evidence type="ECO:0000313" key="3">
    <source>
        <dbReference type="EMBL" id="QHN37393.1"/>
    </source>
</evidence>
<feature type="transmembrane region" description="Helical" evidence="2">
    <location>
        <begin position="28"/>
        <end position="47"/>
    </location>
</feature>
<keyword evidence="2" id="KW-0472">Membrane</keyword>
<sequence>MTTALQSAALILAEENPEGPEFGKSSPFGLLIIILLLVGTALLIWSMNSQLKKLPKSFDADHPEADQAFDEGTDSAGAGSAAGDAADLSADADPPRQDPSHQSVPHKSADM</sequence>
<dbReference type="EMBL" id="CP045809">
    <property type="protein sequence ID" value="QHN37393.1"/>
    <property type="molecule type" value="Genomic_DNA"/>
</dbReference>
<gene>
    <name evidence="3" type="ORF">GII31_06505</name>
</gene>
<keyword evidence="2" id="KW-0812">Transmembrane</keyword>
<feature type="compositionally biased region" description="Low complexity" evidence="1">
    <location>
        <begin position="74"/>
        <end position="92"/>
    </location>
</feature>
<accession>A0ABX6IQW6</accession>
<protein>
    <recommendedName>
        <fullName evidence="5">Secreted protein</fullName>
    </recommendedName>
</protein>
<keyword evidence="4" id="KW-1185">Reference proteome</keyword>
<proteinExistence type="predicted"/>